<organism evidence="1 2">
    <name type="scientific">Mesorhizobium sangaii</name>
    <dbReference type="NCBI Taxonomy" id="505389"/>
    <lineage>
        <taxon>Bacteria</taxon>
        <taxon>Pseudomonadati</taxon>
        <taxon>Pseudomonadota</taxon>
        <taxon>Alphaproteobacteria</taxon>
        <taxon>Hyphomicrobiales</taxon>
        <taxon>Phyllobacteriaceae</taxon>
        <taxon>Mesorhizobium</taxon>
    </lineage>
</organism>
<sequence>MLVDPSTLRDLLARCRKVAGFFVVVRETFPRTDVETTSCCIGSPKKAEEFSMNTKMLTMGAMALAIMTGGALAGTSTGTSALDDPAKMSPFFTDAGMKTMKSEAEFKAAWMAMKEDERAGIMKACGDEAIAKEHDNFCKMTKQLGGAN</sequence>
<name>A0A841PJS4_9HYPH</name>
<dbReference type="AlphaFoldDB" id="A0A841PJS4"/>
<protein>
    <submittedName>
        <fullName evidence="1">Uncharacterized protein</fullName>
    </submittedName>
</protein>
<dbReference type="EMBL" id="JACHEF010000017">
    <property type="protein sequence ID" value="MBB6414261.1"/>
    <property type="molecule type" value="Genomic_DNA"/>
</dbReference>
<evidence type="ECO:0000313" key="2">
    <source>
        <dbReference type="Proteomes" id="UP000556329"/>
    </source>
</evidence>
<proteinExistence type="predicted"/>
<accession>A0A841PJS4</accession>
<comment type="caution">
    <text evidence="1">The sequence shown here is derived from an EMBL/GenBank/DDBJ whole genome shotgun (WGS) entry which is preliminary data.</text>
</comment>
<reference evidence="1 2" key="1">
    <citation type="submission" date="2020-08" db="EMBL/GenBank/DDBJ databases">
        <title>Genomic Encyclopedia of Type Strains, Phase IV (KMG-IV): sequencing the most valuable type-strain genomes for metagenomic binning, comparative biology and taxonomic classification.</title>
        <authorList>
            <person name="Goeker M."/>
        </authorList>
    </citation>
    <scope>NUCLEOTIDE SEQUENCE [LARGE SCALE GENOMIC DNA]</scope>
    <source>
        <strain evidence="1 2">DSM 100039</strain>
    </source>
</reference>
<dbReference type="Proteomes" id="UP000556329">
    <property type="component" value="Unassembled WGS sequence"/>
</dbReference>
<evidence type="ECO:0000313" key="1">
    <source>
        <dbReference type="EMBL" id="MBB6414261.1"/>
    </source>
</evidence>
<keyword evidence="2" id="KW-1185">Reference proteome</keyword>
<gene>
    <name evidence="1" type="ORF">HNQ71_006970</name>
</gene>